<reference evidence="4" key="1">
    <citation type="submission" date="2016-06" db="EMBL/GenBank/DDBJ databases">
        <title>Parallel loss of symbiosis genes in relatives of nitrogen-fixing non-legume Parasponia.</title>
        <authorList>
            <person name="Van Velzen R."/>
            <person name="Holmer R."/>
            <person name="Bu F."/>
            <person name="Rutten L."/>
            <person name="Van Zeijl A."/>
            <person name="Liu W."/>
            <person name="Santuari L."/>
            <person name="Cao Q."/>
            <person name="Sharma T."/>
            <person name="Shen D."/>
            <person name="Roswanjaya Y."/>
            <person name="Wardhani T."/>
            <person name="Kalhor M.S."/>
            <person name="Jansen J."/>
            <person name="Van den Hoogen J."/>
            <person name="Gungor B."/>
            <person name="Hartog M."/>
            <person name="Hontelez J."/>
            <person name="Verver J."/>
            <person name="Yang W.-C."/>
            <person name="Schijlen E."/>
            <person name="Repin R."/>
            <person name="Schilthuizen M."/>
            <person name="Schranz E."/>
            <person name="Heidstra R."/>
            <person name="Miyata K."/>
            <person name="Fedorova E."/>
            <person name="Kohlen W."/>
            <person name="Bisseling T."/>
            <person name="Smit S."/>
            <person name="Geurts R."/>
        </authorList>
    </citation>
    <scope>NUCLEOTIDE SEQUENCE [LARGE SCALE GENOMIC DNA]</scope>
    <source>
        <strain evidence="4">cv. RG33-2</strain>
    </source>
</reference>
<organism evidence="3 4">
    <name type="scientific">Trema orientale</name>
    <name type="common">Charcoal tree</name>
    <name type="synonym">Celtis orientalis</name>
    <dbReference type="NCBI Taxonomy" id="63057"/>
    <lineage>
        <taxon>Eukaryota</taxon>
        <taxon>Viridiplantae</taxon>
        <taxon>Streptophyta</taxon>
        <taxon>Embryophyta</taxon>
        <taxon>Tracheophyta</taxon>
        <taxon>Spermatophyta</taxon>
        <taxon>Magnoliopsida</taxon>
        <taxon>eudicotyledons</taxon>
        <taxon>Gunneridae</taxon>
        <taxon>Pentapetalae</taxon>
        <taxon>rosids</taxon>
        <taxon>fabids</taxon>
        <taxon>Rosales</taxon>
        <taxon>Cannabaceae</taxon>
        <taxon>Trema</taxon>
    </lineage>
</organism>
<dbReference type="EMBL" id="JXTC01000014">
    <property type="protein sequence ID" value="POO00198.1"/>
    <property type="molecule type" value="Genomic_DNA"/>
</dbReference>
<dbReference type="AlphaFoldDB" id="A0A2P5FQX1"/>
<feature type="signal peptide" evidence="2">
    <location>
        <begin position="1"/>
        <end position="18"/>
    </location>
</feature>
<name>A0A2P5FQX1_TREOI</name>
<proteinExistence type="predicted"/>
<gene>
    <name evidence="3" type="ORF">TorRG33x02_039760</name>
</gene>
<keyword evidence="4" id="KW-1185">Reference proteome</keyword>
<protein>
    <submittedName>
        <fullName evidence="3">Uncharacterized protein</fullName>
    </submittedName>
</protein>
<evidence type="ECO:0000313" key="4">
    <source>
        <dbReference type="Proteomes" id="UP000237000"/>
    </source>
</evidence>
<evidence type="ECO:0000313" key="3">
    <source>
        <dbReference type="EMBL" id="POO00198.1"/>
    </source>
</evidence>
<dbReference type="Proteomes" id="UP000237000">
    <property type="component" value="Unassembled WGS sequence"/>
</dbReference>
<evidence type="ECO:0000256" key="2">
    <source>
        <dbReference type="SAM" id="SignalP"/>
    </source>
</evidence>
<accession>A0A2P5FQX1</accession>
<dbReference type="InParanoid" id="A0A2P5FQX1"/>
<keyword evidence="1" id="KW-1133">Transmembrane helix</keyword>
<feature type="transmembrane region" description="Helical" evidence="1">
    <location>
        <begin position="50"/>
        <end position="77"/>
    </location>
</feature>
<keyword evidence="2" id="KW-0732">Signal</keyword>
<evidence type="ECO:0000256" key="1">
    <source>
        <dbReference type="SAM" id="Phobius"/>
    </source>
</evidence>
<feature type="chain" id="PRO_5015106748" evidence="2">
    <location>
        <begin position="19"/>
        <end position="101"/>
    </location>
</feature>
<comment type="caution">
    <text evidence="3">The sequence shown here is derived from an EMBL/GenBank/DDBJ whole genome shotgun (WGS) entry which is preliminary data.</text>
</comment>
<keyword evidence="1" id="KW-0472">Membrane</keyword>
<sequence>MTMIFKMFLLFCFEETWQYSFLDSIMSPSIMICYISETREVLKNNASSHFFCYFMCVCVCFSAPAVLMRLIIVLLFFRITPILESFAIILGIKVVDTISDK</sequence>
<keyword evidence="1" id="KW-0812">Transmembrane</keyword>